<keyword evidence="1" id="KW-1133">Transmembrane helix</keyword>
<sequence length="67" mass="7687">MMKTMLLELDHQDGSLLGEFKFYILYFILFFIALIVFNNTGSIELMSDYIVLSGNYDELGKSKNPPS</sequence>
<name>A0A0B6XAR2_XENBV</name>
<organism evidence="2 3">
    <name type="scientific">Xenorhabdus bovienii</name>
    <name type="common">Xenorhabdus nematophila subsp. bovienii</name>
    <dbReference type="NCBI Taxonomy" id="40576"/>
    <lineage>
        <taxon>Bacteria</taxon>
        <taxon>Pseudomonadati</taxon>
        <taxon>Pseudomonadota</taxon>
        <taxon>Gammaproteobacteria</taxon>
        <taxon>Enterobacterales</taxon>
        <taxon>Morganellaceae</taxon>
        <taxon>Xenorhabdus</taxon>
    </lineage>
</organism>
<keyword evidence="1" id="KW-0472">Membrane</keyword>
<evidence type="ECO:0000313" key="2">
    <source>
        <dbReference type="EMBL" id="CDM89374.1"/>
    </source>
</evidence>
<dbReference type="AlphaFoldDB" id="A0A0B6XAR2"/>
<keyword evidence="1" id="KW-0812">Transmembrane</keyword>
<proteinExistence type="predicted"/>
<reference evidence="2 3" key="1">
    <citation type="submission" date="2014-02" db="EMBL/GenBank/DDBJ databases">
        <authorList>
            <person name="Genoscope - CEA"/>
        </authorList>
    </citation>
    <scope>NUCLEOTIDE SEQUENCE [LARGE SCALE GENOMIC DNA]</scope>
    <source>
        <strain evidence="2 3">CS03</strain>
    </source>
</reference>
<dbReference type="EMBL" id="FO818637">
    <property type="protein sequence ID" value="CDM89374.1"/>
    <property type="molecule type" value="Genomic_DNA"/>
</dbReference>
<protein>
    <submittedName>
        <fullName evidence="2">Uncharacterized protein</fullName>
    </submittedName>
</protein>
<dbReference type="Proteomes" id="UP000032930">
    <property type="component" value="Chromosome"/>
</dbReference>
<feature type="transmembrane region" description="Helical" evidence="1">
    <location>
        <begin position="20"/>
        <end position="37"/>
    </location>
</feature>
<evidence type="ECO:0000256" key="1">
    <source>
        <dbReference type="SAM" id="Phobius"/>
    </source>
</evidence>
<evidence type="ECO:0000313" key="3">
    <source>
        <dbReference type="Proteomes" id="UP000032930"/>
    </source>
</evidence>
<accession>A0A0B6XAR2</accession>
<dbReference type="KEGG" id="xbv:XBW1_2017"/>
<gene>
    <name evidence="2" type="ORF">XBW1_2017</name>
</gene>